<name>A0ACB8SHZ4_9AGAM</name>
<comment type="caution">
    <text evidence="1">The sequence shown here is derived from an EMBL/GenBank/DDBJ whole genome shotgun (WGS) entry which is preliminary data.</text>
</comment>
<organism evidence="1 2">
    <name type="scientific">Artomyces pyxidatus</name>
    <dbReference type="NCBI Taxonomy" id="48021"/>
    <lineage>
        <taxon>Eukaryota</taxon>
        <taxon>Fungi</taxon>
        <taxon>Dikarya</taxon>
        <taxon>Basidiomycota</taxon>
        <taxon>Agaricomycotina</taxon>
        <taxon>Agaricomycetes</taxon>
        <taxon>Russulales</taxon>
        <taxon>Auriscalpiaceae</taxon>
        <taxon>Artomyces</taxon>
    </lineage>
</organism>
<dbReference type="Proteomes" id="UP000814140">
    <property type="component" value="Unassembled WGS sequence"/>
</dbReference>
<evidence type="ECO:0000313" key="2">
    <source>
        <dbReference type="Proteomes" id="UP000814140"/>
    </source>
</evidence>
<reference evidence="1" key="2">
    <citation type="journal article" date="2022" name="New Phytol.">
        <title>Evolutionary transition to the ectomycorrhizal habit in the genomes of a hyperdiverse lineage of mushroom-forming fungi.</title>
        <authorList>
            <person name="Looney B."/>
            <person name="Miyauchi S."/>
            <person name="Morin E."/>
            <person name="Drula E."/>
            <person name="Courty P.E."/>
            <person name="Kohler A."/>
            <person name="Kuo A."/>
            <person name="LaButti K."/>
            <person name="Pangilinan J."/>
            <person name="Lipzen A."/>
            <person name="Riley R."/>
            <person name="Andreopoulos W."/>
            <person name="He G."/>
            <person name="Johnson J."/>
            <person name="Nolan M."/>
            <person name="Tritt A."/>
            <person name="Barry K.W."/>
            <person name="Grigoriev I.V."/>
            <person name="Nagy L.G."/>
            <person name="Hibbett D."/>
            <person name="Henrissat B."/>
            <person name="Matheny P.B."/>
            <person name="Labbe J."/>
            <person name="Martin F.M."/>
        </authorList>
    </citation>
    <scope>NUCLEOTIDE SEQUENCE</scope>
    <source>
        <strain evidence="1">HHB10654</strain>
    </source>
</reference>
<evidence type="ECO:0000313" key="1">
    <source>
        <dbReference type="EMBL" id="KAI0055493.1"/>
    </source>
</evidence>
<gene>
    <name evidence="1" type="ORF">BV25DRAFT_1833141</name>
</gene>
<sequence>MKFDTEVHGVILLSAVEAFQDSLPDYGTHSSPSCSMIFSLLKLVVQPPCRLNGLGAGSNVPEAGCLHQGEVIVFAVSSYVMHHEGVSRSQLVFSYLVSPFKCLRQQMLSNANLSFLLVLTESRSRSATKSLAHCRREHEIFPPSPIERRRHDSDGQNRKAGLRIVLALSRPPAGAIGSHHPCRMLLIVHSCGRLSVIPRLFTVTLRMIRQFPAPYIFILLCFLMAGFRRPKFRVLPCSKISVTPVSS</sequence>
<dbReference type="EMBL" id="MU277290">
    <property type="protein sequence ID" value="KAI0055493.1"/>
    <property type="molecule type" value="Genomic_DNA"/>
</dbReference>
<protein>
    <submittedName>
        <fullName evidence="1">Uncharacterized protein</fullName>
    </submittedName>
</protein>
<reference evidence="1" key="1">
    <citation type="submission" date="2021-03" db="EMBL/GenBank/DDBJ databases">
        <authorList>
            <consortium name="DOE Joint Genome Institute"/>
            <person name="Ahrendt S."/>
            <person name="Looney B.P."/>
            <person name="Miyauchi S."/>
            <person name="Morin E."/>
            <person name="Drula E."/>
            <person name="Courty P.E."/>
            <person name="Chicoki N."/>
            <person name="Fauchery L."/>
            <person name="Kohler A."/>
            <person name="Kuo A."/>
            <person name="Labutti K."/>
            <person name="Pangilinan J."/>
            <person name="Lipzen A."/>
            <person name="Riley R."/>
            <person name="Andreopoulos W."/>
            <person name="He G."/>
            <person name="Johnson J."/>
            <person name="Barry K.W."/>
            <person name="Grigoriev I.V."/>
            <person name="Nagy L."/>
            <person name="Hibbett D."/>
            <person name="Henrissat B."/>
            <person name="Matheny P.B."/>
            <person name="Labbe J."/>
            <person name="Martin F."/>
        </authorList>
    </citation>
    <scope>NUCLEOTIDE SEQUENCE</scope>
    <source>
        <strain evidence="1">HHB10654</strain>
    </source>
</reference>
<proteinExistence type="predicted"/>
<keyword evidence="2" id="KW-1185">Reference proteome</keyword>
<accession>A0ACB8SHZ4</accession>